<dbReference type="InterPro" id="IPR027443">
    <property type="entry name" value="IPNS-like_sf"/>
</dbReference>
<keyword evidence="4" id="KW-1185">Reference proteome</keyword>
<dbReference type="InterPro" id="IPR026992">
    <property type="entry name" value="DIOX_N"/>
</dbReference>
<dbReference type="Pfam" id="PF03171">
    <property type="entry name" value="2OG-FeII_Oxy"/>
    <property type="match status" value="1"/>
</dbReference>
<dbReference type="PRINTS" id="PR00682">
    <property type="entry name" value="IPNSYNTHASE"/>
</dbReference>
<reference evidence="3" key="1">
    <citation type="submission" date="2023-03" db="EMBL/GenBank/DDBJ databases">
        <title>Massive genome expansion in bonnet fungi (Mycena s.s.) driven by repeated elements and novel gene families across ecological guilds.</title>
        <authorList>
            <consortium name="Lawrence Berkeley National Laboratory"/>
            <person name="Harder C.B."/>
            <person name="Miyauchi S."/>
            <person name="Viragh M."/>
            <person name="Kuo A."/>
            <person name="Thoen E."/>
            <person name="Andreopoulos B."/>
            <person name="Lu D."/>
            <person name="Skrede I."/>
            <person name="Drula E."/>
            <person name="Henrissat B."/>
            <person name="Morin E."/>
            <person name="Kohler A."/>
            <person name="Barry K."/>
            <person name="LaButti K."/>
            <person name="Morin E."/>
            <person name="Salamov A."/>
            <person name="Lipzen A."/>
            <person name="Mereny Z."/>
            <person name="Hegedus B."/>
            <person name="Baldrian P."/>
            <person name="Stursova M."/>
            <person name="Weitz H."/>
            <person name="Taylor A."/>
            <person name="Grigoriev I.V."/>
            <person name="Nagy L.G."/>
            <person name="Martin F."/>
            <person name="Kauserud H."/>
        </authorList>
    </citation>
    <scope>NUCLEOTIDE SEQUENCE</scope>
    <source>
        <strain evidence="3">9284</strain>
    </source>
</reference>
<gene>
    <name evidence="3" type="ORF">FB45DRAFT_897973</name>
</gene>
<dbReference type="AlphaFoldDB" id="A0AAD7CBI3"/>
<sequence>MDPHLNISTPAPGFLLAQQRTESSFEQIPIIDLADASDPAKRREIADLIRDACVNVGFFYVKNHPIADSRVNDAIRAGAEFFELPIATKLKCVANTSHLVARSRILGENADSAGRGDLHEGFDIGWESEREGPMAGTNIWPSEADVPDFKARLLAYYQAAVQFGLSLFPLFALALDLPDNFFDDKTTTPAAIMRVLHYPPQQPTTVDDDGRVIGIGAHTDGCFTILWQDAVGGLQVQNADGKWIDAVPIPGTFVINIGDQLARWTNDVFTSTLHRVTNRSGRERYSMPLFFGTDYDVRLEPIQSCVSPDRPAKYEVVTAGDYVQSRLQESYNHAKAD</sequence>
<organism evidence="3 4">
    <name type="scientific">Roridomyces roridus</name>
    <dbReference type="NCBI Taxonomy" id="1738132"/>
    <lineage>
        <taxon>Eukaryota</taxon>
        <taxon>Fungi</taxon>
        <taxon>Dikarya</taxon>
        <taxon>Basidiomycota</taxon>
        <taxon>Agaricomycotina</taxon>
        <taxon>Agaricomycetes</taxon>
        <taxon>Agaricomycetidae</taxon>
        <taxon>Agaricales</taxon>
        <taxon>Marasmiineae</taxon>
        <taxon>Mycenaceae</taxon>
        <taxon>Roridomyces</taxon>
    </lineage>
</organism>
<dbReference type="SUPFAM" id="SSF51197">
    <property type="entry name" value="Clavaminate synthase-like"/>
    <property type="match status" value="1"/>
</dbReference>
<dbReference type="InterPro" id="IPR050231">
    <property type="entry name" value="Iron_ascorbate_oxido_reductase"/>
</dbReference>
<dbReference type="EMBL" id="JARKIF010000003">
    <property type="protein sequence ID" value="KAJ7644457.1"/>
    <property type="molecule type" value="Genomic_DNA"/>
</dbReference>
<comment type="caution">
    <text evidence="3">The sequence shown here is derived from an EMBL/GenBank/DDBJ whole genome shotgun (WGS) entry which is preliminary data.</text>
</comment>
<keyword evidence="1" id="KW-0560">Oxidoreductase</keyword>
<proteinExistence type="inferred from homology"/>
<dbReference type="Proteomes" id="UP001221142">
    <property type="component" value="Unassembled WGS sequence"/>
</dbReference>
<keyword evidence="1" id="KW-0479">Metal-binding</keyword>
<dbReference type="Pfam" id="PF14226">
    <property type="entry name" value="DIOX_N"/>
    <property type="match status" value="1"/>
</dbReference>
<dbReference type="InterPro" id="IPR044861">
    <property type="entry name" value="IPNS-like_FE2OG_OXY"/>
</dbReference>
<evidence type="ECO:0000313" key="4">
    <source>
        <dbReference type="Proteomes" id="UP001221142"/>
    </source>
</evidence>
<name>A0AAD7CBI3_9AGAR</name>
<dbReference type="PROSITE" id="PS51471">
    <property type="entry name" value="FE2OG_OXY"/>
    <property type="match status" value="1"/>
</dbReference>
<comment type="similarity">
    <text evidence="1">Belongs to the iron/ascorbate-dependent oxidoreductase family.</text>
</comment>
<dbReference type="InterPro" id="IPR005123">
    <property type="entry name" value="Oxoglu/Fe-dep_dioxygenase_dom"/>
</dbReference>
<dbReference type="GO" id="GO:0016491">
    <property type="term" value="F:oxidoreductase activity"/>
    <property type="evidence" value="ECO:0007669"/>
    <property type="project" value="UniProtKB-KW"/>
</dbReference>
<keyword evidence="1" id="KW-0408">Iron</keyword>
<evidence type="ECO:0000259" key="2">
    <source>
        <dbReference type="PROSITE" id="PS51471"/>
    </source>
</evidence>
<feature type="domain" description="Fe2OG dioxygenase" evidence="2">
    <location>
        <begin position="189"/>
        <end position="293"/>
    </location>
</feature>
<dbReference type="Gene3D" id="2.60.120.330">
    <property type="entry name" value="B-lactam Antibiotic, Isopenicillin N Synthase, Chain"/>
    <property type="match status" value="1"/>
</dbReference>
<evidence type="ECO:0000313" key="3">
    <source>
        <dbReference type="EMBL" id="KAJ7644457.1"/>
    </source>
</evidence>
<dbReference type="PANTHER" id="PTHR47990">
    <property type="entry name" value="2-OXOGLUTARATE (2OG) AND FE(II)-DEPENDENT OXYGENASE SUPERFAMILY PROTEIN-RELATED"/>
    <property type="match status" value="1"/>
</dbReference>
<protein>
    <recommendedName>
        <fullName evidence="2">Fe2OG dioxygenase domain-containing protein</fullName>
    </recommendedName>
</protein>
<evidence type="ECO:0000256" key="1">
    <source>
        <dbReference type="RuleBase" id="RU003682"/>
    </source>
</evidence>
<dbReference type="GO" id="GO:0046872">
    <property type="term" value="F:metal ion binding"/>
    <property type="evidence" value="ECO:0007669"/>
    <property type="project" value="UniProtKB-KW"/>
</dbReference>
<accession>A0AAD7CBI3</accession>